<comment type="caution">
    <text evidence="6">The sequence shown here is derived from an EMBL/GenBank/DDBJ whole genome shotgun (WGS) entry which is preliminary data.</text>
</comment>
<evidence type="ECO:0000256" key="2">
    <source>
        <dbReference type="ARBA" id="ARBA00022692"/>
    </source>
</evidence>
<dbReference type="GO" id="GO:0016020">
    <property type="term" value="C:membrane"/>
    <property type="evidence" value="ECO:0007669"/>
    <property type="project" value="UniProtKB-SubCell"/>
</dbReference>
<feature type="transmembrane region" description="Helical" evidence="5">
    <location>
        <begin position="71"/>
        <end position="87"/>
    </location>
</feature>
<feature type="transmembrane region" description="Helical" evidence="5">
    <location>
        <begin position="99"/>
        <end position="116"/>
    </location>
</feature>
<name>A0A9P4V022_9PLEO</name>
<dbReference type="InterPro" id="IPR032808">
    <property type="entry name" value="DoxX"/>
</dbReference>
<keyword evidence="4 5" id="KW-0472">Membrane</keyword>
<protein>
    <submittedName>
        <fullName evidence="6">DoxX family protein</fullName>
    </submittedName>
</protein>
<gene>
    <name evidence="6" type="ORF">EJ04DRAFT_553687</name>
</gene>
<accession>A0A9P4V022</accession>
<evidence type="ECO:0000313" key="7">
    <source>
        <dbReference type="Proteomes" id="UP000799444"/>
    </source>
</evidence>
<dbReference type="Proteomes" id="UP000799444">
    <property type="component" value="Unassembled WGS sequence"/>
</dbReference>
<reference evidence="6" key="1">
    <citation type="journal article" date="2020" name="Stud. Mycol.">
        <title>101 Dothideomycetes genomes: a test case for predicting lifestyles and emergence of pathogens.</title>
        <authorList>
            <person name="Haridas S."/>
            <person name="Albert R."/>
            <person name="Binder M."/>
            <person name="Bloem J."/>
            <person name="Labutti K."/>
            <person name="Salamov A."/>
            <person name="Andreopoulos B."/>
            <person name="Baker S."/>
            <person name="Barry K."/>
            <person name="Bills G."/>
            <person name="Bluhm B."/>
            <person name="Cannon C."/>
            <person name="Castanera R."/>
            <person name="Culley D."/>
            <person name="Daum C."/>
            <person name="Ezra D."/>
            <person name="Gonzalez J."/>
            <person name="Henrissat B."/>
            <person name="Kuo A."/>
            <person name="Liang C."/>
            <person name="Lipzen A."/>
            <person name="Lutzoni F."/>
            <person name="Magnuson J."/>
            <person name="Mondo S."/>
            <person name="Nolan M."/>
            <person name="Ohm R."/>
            <person name="Pangilinan J."/>
            <person name="Park H.-J."/>
            <person name="Ramirez L."/>
            <person name="Alfaro M."/>
            <person name="Sun H."/>
            <person name="Tritt A."/>
            <person name="Yoshinaga Y."/>
            <person name="Zwiers L.-H."/>
            <person name="Turgeon B."/>
            <person name="Goodwin S."/>
            <person name="Spatafora J."/>
            <person name="Crous P."/>
            <person name="Grigoriev I."/>
        </authorList>
    </citation>
    <scope>NUCLEOTIDE SEQUENCE</scope>
    <source>
        <strain evidence="6">CBS 125425</strain>
    </source>
</reference>
<keyword evidence="3 5" id="KW-1133">Transmembrane helix</keyword>
<dbReference type="Pfam" id="PF07681">
    <property type="entry name" value="DoxX"/>
    <property type="match status" value="1"/>
</dbReference>
<evidence type="ECO:0000256" key="3">
    <source>
        <dbReference type="ARBA" id="ARBA00022989"/>
    </source>
</evidence>
<feature type="transmembrane region" description="Helical" evidence="5">
    <location>
        <begin position="46"/>
        <end position="64"/>
    </location>
</feature>
<dbReference type="OrthoDB" id="3940461at2759"/>
<evidence type="ECO:0000313" key="6">
    <source>
        <dbReference type="EMBL" id="KAF2733019.1"/>
    </source>
</evidence>
<evidence type="ECO:0000256" key="5">
    <source>
        <dbReference type="SAM" id="Phobius"/>
    </source>
</evidence>
<dbReference type="EMBL" id="ML996168">
    <property type="protein sequence ID" value="KAF2733019.1"/>
    <property type="molecule type" value="Genomic_DNA"/>
</dbReference>
<organism evidence="6 7">
    <name type="scientific">Polyplosphaeria fusca</name>
    <dbReference type="NCBI Taxonomy" id="682080"/>
    <lineage>
        <taxon>Eukaryota</taxon>
        <taxon>Fungi</taxon>
        <taxon>Dikarya</taxon>
        <taxon>Ascomycota</taxon>
        <taxon>Pezizomycotina</taxon>
        <taxon>Dothideomycetes</taxon>
        <taxon>Pleosporomycetidae</taxon>
        <taxon>Pleosporales</taxon>
        <taxon>Tetraplosphaeriaceae</taxon>
        <taxon>Polyplosphaeria</taxon>
    </lineage>
</organism>
<sequence length="123" mass="13753">MSAHRSHIHYPSRVFMSLIFLIFGSGKLATITPTQAYMEAYGVPGILIYPAAAFELVSATLLLIDRQIFHVGWLLAGWCVLTGVIFHRDWVGDGAQTQLMMFLKNLVMAGGFLVLAERGRWRV</sequence>
<comment type="subcellular location">
    <subcellularLocation>
        <location evidence="1">Membrane</location>
        <topology evidence="1">Multi-pass membrane protein</topology>
    </subcellularLocation>
</comment>
<dbReference type="AlphaFoldDB" id="A0A9P4V022"/>
<keyword evidence="7" id="KW-1185">Reference proteome</keyword>
<evidence type="ECO:0000256" key="4">
    <source>
        <dbReference type="ARBA" id="ARBA00023136"/>
    </source>
</evidence>
<evidence type="ECO:0000256" key="1">
    <source>
        <dbReference type="ARBA" id="ARBA00004141"/>
    </source>
</evidence>
<proteinExistence type="predicted"/>
<keyword evidence="2 5" id="KW-0812">Transmembrane</keyword>